<dbReference type="EMBL" id="CAKMRJ010002223">
    <property type="protein sequence ID" value="CAH1426177.1"/>
    <property type="molecule type" value="Genomic_DNA"/>
</dbReference>
<dbReference type="AlphaFoldDB" id="A0AAU9MHL6"/>
<dbReference type="Proteomes" id="UP001157418">
    <property type="component" value="Unassembled WGS sequence"/>
</dbReference>
<sequence length="68" mass="7652">MEVLWPAAFPLPFATGGVGVGRPDAVQWLWDSKGYPEVCLRWHTNPAINLSLHRHNSTTTNKILRVEV</sequence>
<accession>A0AAU9MHL6</accession>
<protein>
    <submittedName>
        <fullName evidence="1">Uncharacterized protein</fullName>
    </submittedName>
</protein>
<gene>
    <name evidence="1" type="ORF">LVIROSA_LOCUS13269</name>
</gene>
<name>A0AAU9MHL6_9ASTR</name>
<organism evidence="1 2">
    <name type="scientific">Lactuca virosa</name>
    <dbReference type="NCBI Taxonomy" id="75947"/>
    <lineage>
        <taxon>Eukaryota</taxon>
        <taxon>Viridiplantae</taxon>
        <taxon>Streptophyta</taxon>
        <taxon>Embryophyta</taxon>
        <taxon>Tracheophyta</taxon>
        <taxon>Spermatophyta</taxon>
        <taxon>Magnoliopsida</taxon>
        <taxon>eudicotyledons</taxon>
        <taxon>Gunneridae</taxon>
        <taxon>Pentapetalae</taxon>
        <taxon>asterids</taxon>
        <taxon>campanulids</taxon>
        <taxon>Asterales</taxon>
        <taxon>Asteraceae</taxon>
        <taxon>Cichorioideae</taxon>
        <taxon>Cichorieae</taxon>
        <taxon>Lactucinae</taxon>
        <taxon>Lactuca</taxon>
    </lineage>
</organism>
<comment type="caution">
    <text evidence="1">The sequence shown here is derived from an EMBL/GenBank/DDBJ whole genome shotgun (WGS) entry which is preliminary data.</text>
</comment>
<evidence type="ECO:0000313" key="2">
    <source>
        <dbReference type="Proteomes" id="UP001157418"/>
    </source>
</evidence>
<keyword evidence="2" id="KW-1185">Reference proteome</keyword>
<reference evidence="1 2" key="1">
    <citation type="submission" date="2022-01" db="EMBL/GenBank/DDBJ databases">
        <authorList>
            <person name="Xiong W."/>
            <person name="Schranz E."/>
        </authorList>
    </citation>
    <scope>NUCLEOTIDE SEQUENCE [LARGE SCALE GENOMIC DNA]</scope>
</reference>
<evidence type="ECO:0000313" key="1">
    <source>
        <dbReference type="EMBL" id="CAH1426177.1"/>
    </source>
</evidence>
<proteinExistence type="predicted"/>